<dbReference type="GO" id="GO:0003700">
    <property type="term" value="F:DNA-binding transcription factor activity"/>
    <property type="evidence" value="ECO:0007669"/>
    <property type="project" value="InterPro"/>
</dbReference>
<accession>A0A1H9IZN1</accession>
<sequence length="339" mass="39827">MYKDFLEKLGWQKQVNCQKYCQVGTTYQLITKEFDGLYWFYETEDFIIDIHDFFVRQEVLIEDFPDVSSYMTICSSYIISANGESFTPYQPLSANSLYVCNVCHKDFRFLLHGNFPYLSVGINFKDKMLKEQLCTLSIQQDFNVDDMFFETRSSIVAPIEQIASVILNCKMTSPAAEIFFEAKAKEWLSITLDHYLNQLSKKELPKDDKDALRNVSNYINDHYPLDIPRELLEKIAMMSGTKLKRLFKEEYQMSITEYTQRRRMNIAETLLLTTNLDIKSIANSVGYASHSKFSSYYKKYKGIYPKDVRKLQNTKSYLTCNHYQECLEQCKESLKENHP</sequence>
<keyword evidence="4" id="KW-0238">DNA-binding</keyword>
<dbReference type="RefSeq" id="WP_089746157.1">
    <property type="nucleotide sequence ID" value="NZ_FOGF01000007.1"/>
</dbReference>
<dbReference type="Proteomes" id="UP000198556">
    <property type="component" value="Unassembled WGS sequence"/>
</dbReference>
<dbReference type="InterPro" id="IPR018060">
    <property type="entry name" value="HTH_AraC"/>
</dbReference>
<dbReference type="PANTHER" id="PTHR47893:SF1">
    <property type="entry name" value="REGULATORY PROTEIN PCHR"/>
    <property type="match status" value="1"/>
</dbReference>
<evidence type="ECO:0000256" key="1">
    <source>
        <dbReference type="ARBA" id="ARBA00023015"/>
    </source>
</evidence>
<organism evidence="4 5">
    <name type="scientific">Granulicatella balaenopterae</name>
    <dbReference type="NCBI Taxonomy" id="137733"/>
    <lineage>
        <taxon>Bacteria</taxon>
        <taxon>Bacillati</taxon>
        <taxon>Bacillota</taxon>
        <taxon>Bacilli</taxon>
        <taxon>Lactobacillales</taxon>
        <taxon>Carnobacteriaceae</taxon>
        <taxon>Granulicatella</taxon>
    </lineage>
</organism>
<proteinExistence type="predicted"/>
<dbReference type="OrthoDB" id="8737373at2"/>
<evidence type="ECO:0000256" key="2">
    <source>
        <dbReference type="ARBA" id="ARBA00023163"/>
    </source>
</evidence>
<feature type="domain" description="HTH araC/xylS-type" evidence="3">
    <location>
        <begin position="213"/>
        <end position="311"/>
    </location>
</feature>
<dbReference type="EMBL" id="FOGF01000007">
    <property type="protein sequence ID" value="SEQ79992.1"/>
    <property type="molecule type" value="Genomic_DNA"/>
</dbReference>
<dbReference type="Pfam" id="PF12833">
    <property type="entry name" value="HTH_18"/>
    <property type="match status" value="1"/>
</dbReference>
<gene>
    <name evidence="4" type="ORF">SAMN05421767_10732</name>
</gene>
<keyword evidence="2" id="KW-0804">Transcription</keyword>
<evidence type="ECO:0000313" key="4">
    <source>
        <dbReference type="EMBL" id="SEQ79992.1"/>
    </source>
</evidence>
<keyword evidence="5" id="KW-1185">Reference proteome</keyword>
<name>A0A1H9IZN1_9LACT</name>
<dbReference type="GO" id="GO:0043565">
    <property type="term" value="F:sequence-specific DNA binding"/>
    <property type="evidence" value="ECO:0007669"/>
    <property type="project" value="InterPro"/>
</dbReference>
<keyword evidence="1" id="KW-0805">Transcription regulation</keyword>
<dbReference type="PANTHER" id="PTHR47893">
    <property type="entry name" value="REGULATORY PROTEIN PCHR"/>
    <property type="match status" value="1"/>
</dbReference>
<dbReference type="Gene3D" id="1.10.10.60">
    <property type="entry name" value="Homeodomain-like"/>
    <property type="match status" value="2"/>
</dbReference>
<dbReference type="AlphaFoldDB" id="A0A1H9IZN1"/>
<dbReference type="InterPro" id="IPR009057">
    <property type="entry name" value="Homeodomain-like_sf"/>
</dbReference>
<evidence type="ECO:0000259" key="3">
    <source>
        <dbReference type="PROSITE" id="PS01124"/>
    </source>
</evidence>
<dbReference type="SUPFAM" id="SSF46689">
    <property type="entry name" value="Homeodomain-like"/>
    <property type="match status" value="1"/>
</dbReference>
<dbReference type="STRING" id="137733.SAMN05421767_10732"/>
<protein>
    <submittedName>
        <fullName evidence="4">AraC-type DNA-binding protein</fullName>
    </submittedName>
</protein>
<dbReference type="PROSITE" id="PS01124">
    <property type="entry name" value="HTH_ARAC_FAMILY_2"/>
    <property type="match status" value="1"/>
</dbReference>
<dbReference type="SMART" id="SM00342">
    <property type="entry name" value="HTH_ARAC"/>
    <property type="match status" value="1"/>
</dbReference>
<reference evidence="4 5" key="1">
    <citation type="submission" date="2016-10" db="EMBL/GenBank/DDBJ databases">
        <authorList>
            <person name="de Groot N.N."/>
        </authorList>
    </citation>
    <scope>NUCLEOTIDE SEQUENCE [LARGE SCALE GENOMIC DNA]</scope>
    <source>
        <strain evidence="4 5">DSM 15827</strain>
    </source>
</reference>
<evidence type="ECO:0000313" key="5">
    <source>
        <dbReference type="Proteomes" id="UP000198556"/>
    </source>
</evidence>
<dbReference type="InterPro" id="IPR053142">
    <property type="entry name" value="PchR_regulatory_protein"/>
</dbReference>